<dbReference type="PANTHER" id="PTHR45947:SF15">
    <property type="entry name" value="TEICHURONIC ACID BIOSYNTHESIS GLYCOSYLTRANSFERASE TUAC-RELATED"/>
    <property type="match status" value="1"/>
</dbReference>
<dbReference type="PANTHER" id="PTHR45947">
    <property type="entry name" value="SULFOQUINOVOSYL TRANSFERASE SQD2"/>
    <property type="match status" value="1"/>
</dbReference>
<reference evidence="3" key="1">
    <citation type="submission" date="2015-08" db="EMBL/GenBank/DDBJ databases">
        <authorList>
            <person name="Varghese N."/>
        </authorList>
    </citation>
    <scope>NUCLEOTIDE SEQUENCE [LARGE SCALE GENOMIC DNA]</scope>
    <source>
        <strain evidence="3">DSM 18181</strain>
    </source>
</reference>
<dbReference type="OrthoDB" id="570545at2"/>
<dbReference type="CDD" id="cd03801">
    <property type="entry name" value="GT4_PimA-like"/>
    <property type="match status" value="1"/>
</dbReference>
<evidence type="ECO:0000313" key="3">
    <source>
        <dbReference type="Proteomes" id="UP000183649"/>
    </source>
</evidence>
<gene>
    <name evidence="2" type="ORF">Ga0061069_11150</name>
</gene>
<name>A0A0K6IAQ4_9BURK</name>
<dbReference type="EMBL" id="CYHF01000011">
    <property type="protein sequence ID" value="CUB00093.1"/>
    <property type="molecule type" value="Genomic_DNA"/>
</dbReference>
<organism evidence="2 3">
    <name type="scientific">Thiomonas bhubaneswarensis</name>
    <dbReference type="NCBI Taxonomy" id="339866"/>
    <lineage>
        <taxon>Bacteria</taxon>
        <taxon>Pseudomonadati</taxon>
        <taxon>Pseudomonadota</taxon>
        <taxon>Betaproteobacteria</taxon>
        <taxon>Burkholderiales</taxon>
        <taxon>Thiomonas</taxon>
    </lineage>
</organism>
<sequence>MQVAYFVNQYPKVSHTFIRREIHALERQGIAVQRIALRGWDTDVVDAADRAERERTQYVLQQGLRGLLAAVLRTALGRPAGLMRALRWAVQLSRHNERGLVYHLIYVAEACRVVEWAEAAGARHLHAHFGTNSAEVALLARLLGGPSYSFTVHGPEEFDKPQGIHLREKIAHSSFVVAISSFCRSQLYRWALPAQWDKIEVVRCGVESAFHDGADPAPNASRQLLCIGRLSEQKGHLLLIEAAQLLAMDGLDFTLVLAGDGELRAELETEIERRDLVGLVRITGWVDSAEVRRLLLASRALVVSSFAEGLPVVVMEAMALSRPVVGTHIAAIPELVEEGHSGWLCPAGDAQALAAAMRRALETDAAQLARMGAQAREAVLALHDVDREAQRLGELFRTRHTGAAA</sequence>
<dbReference type="SUPFAM" id="SSF53756">
    <property type="entry name" value="UDP-Glycosyltransferase/glycogen phosphorylase"/>
    <property type="match status" value="1"/>
</dbReference>
<dbReference type="STRING" id="339866.GCA_001418255_02772"/>
<proteinExistence type="predicted"/>
<keyword evidence="2" id="KW-0808">Transferase</keyword>
<evidence type="ECO:0000259" key="1">
    <source>
        <dbReference type="Pfam" id="PF00534"/>
    </source>
</evidence>
<dbReference type="InterPro" id="IPR001296">
    <property type="entry name" value="Glyco_trans_1"/>
</dbReference>
<dbReference type="AlphaFoldDB" id="A0A0K6IAQ4"/>
<feature type="domain" description="Glycosyl transferase family 1" evidence="1">
    <location>
        <begin position="218"/>
        <end position="377"/>
    </location>
</feature>
<dbReference type="Pfam" id="PF00534">
    <property type="entry name" value="Glycos_transf_1"/>
    <property type="match status" value="1"/>
</dbReference>
<dbReference type="RefSeq" id="WP_055451599.1">
    <property type="nucleotide sequence ID" value="NZ_CYHF01000011.1"/>
</dbReference>
<dbReference type="InterPro" id="IPR050194">
    <property type="entry name" value="Glycosyltransferase_grp1"/>
</dbReference>
<protein>
    <submittedName>
        <fullName evidence="2">Glycosyltransferase involved in cell wall bisynthesis</fullName>
    </submittedName>
</protein>
<dbReference type="GO" id="GO:0016757">
    <property type="term" value="F:glycosyltransferase activity"/>
    <property type="evidence" value="ECO:0007669"/>
    <property type="project" value="TreeGrafter"/>
</dbReference>
<dbReference type="Gene3D" id="3.40.50.2000">
    <property type="entry name" value="Glycogen Phosphorylase B"/>
    <property type="match status" value="2"/>
</dbReference>
<accession>A0A0K6IAQ4</accession>
<keyword evidence="3" id="KW-1185">Reference proteome</keyword>
<evidence type="ECO:0000313" key="2">
    <source>
        <dbReference type="EMBL" id="CUB00093.1"/>
    </source>
</evidence>
<dbReference type="Proteomes" id="UP000183649">
    <property type="component" value="Unassembled WGS sequence"/>
</dbReference>